<gene>
    <name evidence="1" type="ORF">DUNSADRAFT_3342</name>
</gene>
<organism evidence="1 2">
    <name type="scientific">Dunaliella salina</name>
    <name type="common">Green alga</name>
    <name type="synonym">Protococcus salinus</name>
    <dbReference type="NCBI Taxonomy" id="3046"/>
    <lineage>
        <taxon>Eukaryota</taxon>
        <taxon>Viridiplantae</taxon>
        <taxon>Chlorophyta</taxon>
        <taxon>core chlorophytes</taxon>
        <taxon>Chlorophyceae</taxon>
        <taxon>CS clade</taxon>
        <taxon>Chlamydomonadales</taxon>
        <taxon>Dunaliellaceae</taxon>
        <taxon>Dunaliella</taxon>
    </lineage>
</organism>
<comment type="caution">
    <text evidence="1">The sequence shown here is derived from an EMBL/GenBank/DDBJ whole genome shotgun (WGS) entry which is preliminary data.</text>
</comment>
<name>A0ABQ7GU53_DUNSA</name>
<dbReference type="EMBL" id="MU069589">
    <property type="protein sequence ID" value="KAF5838147.1"/>
    <property type="molecule type" value="Genomic_DNA"/>
</dbReference>
<reference evidence="1" key="1">
    <citation type="submission" date="2017-08" db="EMBL/GenBank/DDBJ databases">
        <authorList>
            <person name="Polle J.E."/>
            <person name="Barry K."/>
            <person name="Cushman J."/>
            <person name="Schmutz J."/>
            <person name="Tran D."/>
            <person name="Hathwaick L.T."/>
            <person name="Yim W.C."/>
            <person name="Jenkins J."/>
            <person name="Mckie-Krisberg Z.M."/>
            <person name="Prochnik S."/>
            <person name="Lindquist E."/>
            <person name="Dockter R.B."/>
            <person name="Adam C."/>
            <person name="Molina H."/>
            <person name="Bunkerborg J."/>
            <person name="Jin E."/>
            <person name="Buchheim M."/>
            <person name="Magnuson J."/>
        </authorList>
    </citation>
    <scope>NUCLEOTIDE SEQUENCE</scope>
    <source>
        <strain evidence="1">CCAP 19/18</strain>
    </source>
</reference>
<dbReference type="Gene3D" id="3.60.10.10">
    <property type="entry name" value="Endonuclease/exonuclease/phosphatase"/>
    <property type="match status" value="1"/>
</dbReference>
<evidence type="ECO:0000313" key="1">
    <source>
        <dbReference type="EMBL" id="KAF5838147.1"/>
    </source>
</evidence>
<keyword evidence="2" id="KW-1185">Reference proteome</keyword>
<evidence type="ECO:0008006" key="3">
    <source>
        <dbReference type="Google" id="ProtNLM"/>
    </source>
</evidence>
<proteinExistence type="predicted"/>
<dbReference type="Proteomes" id="UP000815325">
    <property type="component" value="Unassembled WGS sequence"/>
</dbReference>
<dbReference type="SUPFAM" id="SSF56219">
    <property type="entry name" value="DNase I-like"/>
    <property type="match status" value="1"/>
</dbReference>
<protein>
    <recommendedName>
        <fullName evidence="3">Nocturnin</fullName>
    </recommendedName>
</protein>
<accession>A0ABQ7GU53</accession>
<evidence type="ECO:0000313" key="2">
    <source>
        <dbReference type="Proteomes" id="UP000815325"/>
    </source>
</evidence>
<dbReference type="InterPro" id="IPR036691">
    <property type="entry name" value="Endo/exonu/phosph_ase_sf"/>
</dbReference>
<sequence>MNQQSINGIQQEPQFYERALSHKSVSNVQAPEGGFVFRLLSYNLLAKHNEDAVDSFPDGEPVRRTLTSQEILHWDPDIICAQEVCDFSELAGMLAEHG</sequence>